<name>A0A813TD70_9BILA</name>
<gene>
    <name evidence="2" type="ORF">JYZ213_LOCUS5775</name>
    <name evidence="3" type="ORF">OXD698_LOCUS11550</name>
</gene>
<dbReference type="EMBL" id="CAJOAZ010000649">
    <property type="protein sequence ID" value="CAF3690285.1"/>
    <property type="molecule type" value="Genomic_DNA"/>
</dbReference>
<dbReference type="InterPro" id="IPR036322">
    <property type="entry name" value="WD40_repeat_dom_sf"/>
</dbReference>
<accession>A0A813TD70</accession>
<dbReference type="Gene3D" id="2.130.10.10">
    <property type="entry name" value="YVTN repeat-like/Quinoprotein amine dehydrogenase"/>
    <property type="match status" value="1"/>
</dbReference>
<dbReference type="Proteomes" id="UP000663845">
    <property type="component" value="Unassembled WGS sequence"/>
</dbReference>
<dbReference type="Proteomes" id="UP000663844">
    <property type="component" value="Unassembled WGS sequence"/>
</dbReference>
<sequence length="383" mass="44044">MPIAMTFDLLSNNNQQDLCEHKNKFEKNMEIKLTKSPLSNGTNRQLTSILRTPPPVKPRSRSTINRVTRKINLEQLSRYSTTRQCTLPDVEDEKWLAIASSNEYILVGGGSSSSLRLFDIQGNEKRVIDIKTFAAFDLAWSSALNAFLIAGYDRLQMYNVEKDELTSIDNINVANKKDNYFWSITCHKDHCLIKLALYILFLYLSNELFVVLSDGLESIWRLSLPNFERIQTLSGSEIRETNVDDRISCIRTNGYSIGMTLRQRKTYQWRVDLFDYTTMIRTHRGLTIGCGIGAFNFMERCMLAAIDDHQWLIIGGYKVTPNALTLMDDRTGEVKQVERHNNDRQDEFISNICTSENSKQQQILTMIVMNNATGEHQMHVVEQ</sequence>
<reference evidence="2" key="1">
    <citation type="submission" date="2021-02" db="EMBL/GenBank/DDBJ databases">
        <authorList>
            <person name="Nowell W R."/>
        </authorList>
    </citation>
    <scope>NUCLEOTIDE SEQUENCE</scope>
</reference>
<dbReference type="EMBL" id="CAJNOG010000035">
    <property type="protein sequence ID" value="CAF0810970.1"/>
    <property type="molecule type" value="Genomic_DNA"/>
</dbReference>
<evidence type="ECO:0000313" key="4">
    <source>
        <dbReference type="Proteomes" id="UP000663845"/>
    </source>
</evidence>
<dbReference type="InterPro" id="IPR015943">
    <property type="entry name" value="WD40/YVTN_repeat-like_dom_sf"/>
</dbReference>
<proteinExistence type="predicted"/>
<feature type="region of interest" description="Disordered" evidence="1">
    <location>
        <begin position="42"/>
        <end position="63"/>
    </location>
</feature>
<protein>
    <submittedName>
        <fullName evidence="2">Uncharacterized protein</fullName>
    </submittedName>
</protein>
<evidence type="ECO:0000313" key="2">
    <source>
        <dbReference type="EMBL" id="CAF0810970.1"/>
    </source>
</evidence>
<evidence type="ECO:0000256" key="1">
    <source>
        <dbReference type="SAM" id="MobiDB-lite"/>
    </source>
</evidence>
<evidence type="ECO:0000313" key="3">
    <source>
        <dbReference type="EMBL" id="CAF3690285.1"/>
    </source>
</evidence>
<dbReference type="AlphaFoldDB" id="A0A813TD70"/>
<comment type="caution">
    <text evidence="2">The sequence shown here is derived from an EMBL/GenBank/DDBJ whole genome shotgun (WGS) entry which is preliminary data.</text>
</comment>
<dbReference type="SUPFAM" id="SSF50978">
    <property type="entry name" value="WD40 repeat-like"/>
    <property type="match status" value="1"/>
</dbReference>
<organism evidence="2 4">
    <name type="scientific">Adineta steineri</name>
    <dbReference type="NCBI Taxonomy" id="433720"/>
    <lineage>
        <taxon>Eukaryota</taxon>
        <taxon>Metazoa</taxon>
        <taxon>Spiralia</taxon>
        <taxon>Gnathifera</taxon>
        <taxon>Rotifera</taxon>
        <taxon>Eurotatoria</taxon>
        <taxon>Bdelloidea</taxon>
        <taxon>Adinetida</taxon>
        <taxon>Adinetidae</taxon>
        <taxon>Adineta</taxon>
    </lineage>
</organism>